<evidence type="ECO:0000313" key="4">
    <source>
        <dbReference type="EMBL" id="AFZ52277.1"/>
    </source>
</evidence>
<dbReference type="HOGENOM" id="CLU_096258_0_0_3"/>
<dbReference type="OrthoDB" id="554080at2"/>
<evidence type="ECO:0000256" key="2">
    <source>
        <dbReference type="ARBA" id="ARBA00023239"/>
    </source>
</evidence>
<dbReference type="GO" id="GO:0016829">
    <property type="term" value="F:lyase activity"/>
    <property type="evidence" value="ECO:0007669"/>
    <property type="project" value="UniProtKB-KW"/>
</dbReference>
<dbReference type="InterPro" id="IPR018536">
    <property type="entry name" value="CpcS/CpeS"/>
</dbReference>
<evidence type="ECO:0000256" key="1">
    <source>
        <dbReference type="ARBA" id="ARBA00010681"/>
    </source>
</evidence>
<dbReference type="GO" id="GO:0017006">
    <property type="term" value="P:protein-tetrapyrrole linkage"/>
    <property type="evidence" value="ECO:0007669"/>
    <property type="project" value="UniProtKB-UniRule"/>
</dbReference>
<accession>K9Z0M6</accession>
<dbReference type="EMBL" id="CP003947">
    <property type="protein sequence ID" value="AFZ52277.1"/>
    <property type="molecule type" value="Genomic_DNA"/>
</dbReference>
<name>K9Z0M6_CYAAP</name>
<dbReference type="EC" id="4.-.-.-" evidence="3"/>
<organism evidence="4 5">
    <name type="scientific">Cyanobacterium aponinum (strain PCC 10605)</name>
    <dbReference type="NCBI Taxonomy" id="755178"/>
    <lineage>
        <taxon>Bacteria</taxon>
        <taxon>Bacillati</taxon>
        <taxon>Cyanobacteriota</taxon>
        <taxon>Cyanophyceae</taxon>
        <taxon>Oscillatoriophycideae</taxon>
        <taxon>Chroococcales</taxon>
        <taxon>Geminocystaceae</taxon>
        <taxon>Cyanobacterium</taxon>
    </lineage>
</organism>
<dbReference type="HAMAP" id="MF_01459">
    <property type="entry name" value="Chrphore_lyase_CpxS"/>
    <property type="match status" value="1"/>
</dbReference>
<sequence>MDINNFLDKFVGDWFSQRTTYHLPQNQVDNAKANVTLTLLTADDSKITQLANQYHFNLDLSLGAFGVAAPLVLASSWDNSPDWGKPKQTGESLMLIFRSENDLNKGNIVRITNSSEIVKGEYVLAEDESLILRIIKDDQYLEERINFASDNLRLRNTIFKHNNQVRQTCFYSEIKRVVKKED</sequence>
<dbReference type="RefSeq" id="WP_015218009.1">
    <property type="nucleotide sequence ID" value="NC_019776.1"/>
</dbReference>
<evidence type="ECO:0000256" key="3">
    <source>
        <dbReference type="HAMAP-Rule" id="MF_01459"/>
    </source>
</evidence>
<dbReference type="Gene3D" id="2.40.128.20">
    <property type="match status" value="1"/>
</dbReference>
<keyword evidence="2 3" id="KW-0456">Lyase</keyword>
<gene>
    <name evidence="3" type="primary">cpcS</name>
    <name evidence="4" type="ordered locus">Cyan10605_0119</name>
</gene>
<dbReference type="Proteomes" id="UP000010480">
    <property type="component" value="Chromosome"/>
</dbReference>
<dbReference type="STRING" id="755178.Cyan10605_0119"/>
<comment type="function">
    <text evidence="3">Covalently attaches a chromophore to Cys residue(s) of phycobiliproteins.</text>
</comment>
<dbReference type="eggNOG" id="ENOG5032XG4">
    <property type="taxonomic scope" value="Bacteria"/>
</dbReference>
<dbReference type="Pfam" id="PF09367">
    <property type="entry name" value="CpeS"/>
    <property type="match status" value="1"/>
</dbReference>
<proteinExistence type="inferred from homology"/>
<comment type="similarity">
    <text evidence="1 3">Belongs to the CpcS/CpeS biliprotein lyase family.</text>
</comment>
<dbReference type="AlphaFoldDB" id="K9Z0M6"/>
<keyword evidence="5" id="KW-1185">Reference proteome</keyword>
<dbReference type="InterPro" id="IPR012674">
    <property type="entry name" value="Calycin"/>
</dbReference>
<dbReference type="KEGG" id="can:Cyan10605_0119"/>
<reference evidence="5" key="1">
    <citation type="journal article" date="2013" name="Proc. Natl. Acad. Sci. U.S.A.">
        <title>Improving the coverage of the cyanobacterial phylum using diversity-driven genome sequencing.</title>
        <authorList>
            <person name="Shih P.M."/>
            <person name="Wu D."/>
            <person name="Latifi A."/>
            <person name="Axen S.D."/>
            <person name="Fewer D.P."/>
            <person name="Talla E."/>
            <person name="Calteau A."/>
            <person name="Cai F."/>
            <person name="Tandeau de Marsac N."/>
            <person name="Rippka R."/>
            <person name="Herdman M."/>
            <person name="Sivonen K."/>
            <person name="Coursin T."/>
            <person name="Laurent T."/>
            <person name="Goodwin L."/>
            <person name="Nolan M."/>
            <person name="Davenport K.W."/>
            <person name="Han C.S."/>
            <person name="Rubin E.M."/>
            <person name="Eisen J.A."/>
            <person name="Woyke T."/>
            <person name="Gugger M."/>
            <person name="Kerfeld C.A."/>
        </authorList>
    </citation>
    <scope>NUCLEOTIDE SEQUENCE [LARGE SCALE GENOMIC DNA]</scope>
    <source>
        <strain evidence="5">PCC 10605</strain>
    </source>
</reference>
<dbReference type="CDD" id="cd16339">
    <property type="entry name" value="CpcS"/>
    <property type="match status" value="1"/>
</dbReference>
<evidence type="ECO:0000313" key="5">
    <source>
        <dbReference type="Proteomes" id="UP000010480"/>
    </source>
</evidence>
<protein>
    <recommendedName>
        <fullName evidence="3">Chromophore lyase CpcS/CpeS</fullName>
        <ecNumber evidence="3">4.-.-.-</ecNumber>
    </recommendedName>
</protein>